<keyword evidence="4" id="KW-1185">Reference proteome</keyword>
<dbReference type="SUPFAM" id="SSF49265">
    <property type="entry name" value="Fibronectin type III"/>
    <property type="match status" value="1"/>
</dbReference>
<feature type="domain" description="Fibronectin type-III" evidence="2">
    <location>
        <begin position="32"/>
        <end position="132"/>
    </location>
</feature>
<dbReference type="EMBL" id="BMDQ01000001">
    <property type="protein sequence ID" value="GGI56326.1"/>
    <property type="molecule type" value="Genomic_DNA"/>
</dbReference>
<name>A0ABQ2BWU1_9FLAO</name>
<accession>A0ABQ2BWU1</accession>
<dbReference type="InterPro" id="IPR003961">
    <property type="entry name" value="FN3_dom"/>
</dbReference>
<gene>
    <name evidence="3" type="ORF">GCM10011444_06350</name>
</gene>
<comment type="caution">
    <text evidence="3">The sequence shown here is derived from an EMBL/GenBank/DDBJ whole genome shotgun (WGS) entry which is preliminary data.</text>
</comment>
<keyword evidence="1" id="KW-0732">Signal</keyword>
<evidence type="ECO:0000313" key="3">
    <source>
        <dbReference type="EMBL" id="GGI56326.1"/>
    </source>
</evidence>
<evidence type="ECO:0000313" key="4">
    <source>
        <dbReference type="Proteomes" id="UP000624701"/>
    </source>
</evidence>
<dbReference type="Proteomes" id="UP000624701">
    <property type="component" value="Unassembled WGS sequence"/>
</dbReference>
<dbReference type="PROSITE" id="PS51257">
    <property type="entry name" value="PROKAR_LIPOPROTEIN"/>
    <property type="match status" value="1"/>
</dbReference>
<dbReference type="Gene3D" id="2.60.40.10">
    <property type="entry name" value="Immunoglobulins"/>
    <property type="match status" value="2"/>
</dbReference>
<organism evidence="3 4">
    <name type="scientific">Winogradskyella haliclonae</name>
    <dbReference type="NCBI Taxonomy" id="2048558"/>
    <lineage>
        <taxon>Bacteria</taxon>
        <taxon>Pseudomonadati</taxon>
        <taxon>Bacteroidota</taxon>
        <taxon>Flavobacteriia</taxon>
        <taxon>Flavobacteriales</taxon>
        <taxon>Flavobacteriaceae</taxon>
        <taxon>Winogradskyella</taxon>
    </lineage>
</organism>
<dbReference type="InterPro" id="IPR036116">
    <property type="entry name" value="FN3_sf"/>
</dbReference>
<reference evidence="4" key="1">
    <citation type="journal article" date="2019" name="Int. J. Syst. Evol. Microbiol.">
        <title>The Global Catalogue of Microorganisms (GCM) 10K type strain sequencing project: providing services to taxonomists for standard genome sequencing and annotation.</title>
        <authorList>
            <consortium name="The Broad Institute Genomics Platform"/>
            <consortium name="The Broad Institute Genome Sequencing Center for Infectious Disease"/>
            <person name="Wu L."/>
            <person name="Ma J."/>
        </authorList>
    </citation>
    <scope>NUCLEOTIDE SEQUENCE [LARGE SCALE GENOMIC DNA]</scope>
    <source>
        <strain evidence="4">CCM 8681</strain>
    </source>
</reference>
<dbReference type="Pfam" id="PF00041">
    <property type="entry name" value="fn3"/>
    <property type="match status" value="1"/>
</dbReference>
<evidence type="ECO:0000259" key="2">
    <source>
        <dbReference type="PROSITE" id="PS50853"/>
    </source>
</evidence>
<dbReference type="CDD" id="cd00063">
    <property type="entry name" value="FN3"/>
    <property type="match status" value="1"/>
</dbReference>
<dbReference type="PROSITE" id="PS50853">
    <property type="entry name" value="FN3"/>
    <property type="match status" value="1"/>
</dbReference>
<dbReference type="InterPro" id="IPR013783">
    <property type="entry name" value="Ig-like_fold"/>
</dbReference>
<feature type="signal peptide" evidence="1">
    <location>
        <begin position="1"/>
        <end position="25"/>
    </location>
</feature>
<feature type="chain" id="PRO_5046811676" description="Fibronectin type-III domain-containing protein" evidence="1">
    <location>
        <begin position="26"/>
        <end position="230"/>
    </location>
</feature>
<protein>
    <recommendedName>
        <fullName evidence="2">Fibronectin type-III domain-containing protein</fullName>
    </recommendedName>
</protein>
<sequence length="230" mass="24658">MKKEIKLIIAIFSVLLLVACGGSDDGPPPNSAPTQVSQVVFPTSNLLCTDNTITFQWNASTDVDNDPITYRIIIATDRDLNNIVENRIVTTNSVTITLQQGVAYYWSVTAIDSEGNEADASTTLAFFTSGPGISNYAPFTAALNAPGDESSVTAGTVNLNWTGGDTDTGDILVFDVYFGLAMDPPLIESGLSTENTNVTTVSGNTYYWRIDTIDDSGVKTIGQLWSFDTN</sequence>
<proteinExistence type="predicted"/>
<evidence type="ECO:0000256" key="1">
    <source>
        <dbReference type="SAM" id="SignalP"/>
    </source>
</evidence>
<dbReference type="RefSeq" id="WP_188373246.1">
    <property type="nucleotide sequence ID" value="NZ_BMDQ01000001.1"/>
</dbReference>